<reference evidence="9" key="1">
    <citation type="journal article" date="2022" name="Cell">
        <title>Repeat-based holocentromeres influence genome architecture and karyotype evolution.</title>
        <authorList>
            <person name="Hofstatter P.G."/>
            <person name="Thangavel G."/>
            <person name="Lux T."/>
            <person name="Neumann P."/>
            <person name="Vondrak T."/>
            <person name="Novak P."/>
            <person name="Zhang M."/>
            <person name="Costa L."/>
            <person name="Castellani M."/>
            <person name="Scott A."/>
            <person name="Toegelov H."/>
            <person name="Fuchs J."/>
            <person name="Mata-Sucre Y."/>
            <person name="Dias Y."/>
            <person name="Vanzela A.L.L."/>
            <person name="Huettel B."/>
            <person name="Almeida C.C.S."/>
            <person name="Simkova H."/>
            <person name="Souza G."/>
            <person name="Pedrosa-Harand A."/>
            <person name="Macas J."/>
            <person name="Mayer K.F.X."/>
            <person name="Houben A."/>
            <person name="Marques A."/>
        </authorList>
    </citation>
    <scope>NUCLEOTIDE SEQUENCE</scope>
    <source>
        <strain evidence="9">RhyBre1mFocal</strain>
    </source>
</reference>
<keyword evidence="2" id="KW-0732">Signal</keyword>
<evidence type="ECO:0000256" key="1">
    <source>
        <dbReference type="ARBA" id="ARBA00004479"/>
    </source>
</evidence>
<evidence type="ECO:0000256" key="3">
    <source>
        <dbReference type="ARBA" id="ARBA00022741"/>
    </source>
</evidence>
<evidence type="ECO:0000256" key="5">
    <source>
        <dbReference type="ARBA" id="ARBA00023157"/>
    </source>
</evidence>
<dbReference type="InterPro" id="IPR025287">
    <property type="entry name" value="WAK_GUB"/>
</dbReference>
<keyword evidence="6" id="KW-0325">Glycoprotein</keyword>
<comment type="caution">
    <text evidence="9">The sequence shown here is derived from an EMBL/GenBank/DDBJ whole genome shotgun (WGS) entry which is preliminary data.</text>
</comment>
<feature type="transmembrane region" description="Helical" evidence="7">
    <location>
        <begin position="283"/>
        <end position="302"/>
    </location>
</feature>
<gene>
    <name evidence="9" type="ORF">LUZ63_017692</name>
</gene>
<keyword evidence="3" id="KW-0547">Nucleotide-binding</keyword>
<dbReference type="PANTHER" id="PTHR27005">
    <property type="entry name" value="WALL-ASSOCIATED RECEPTOR KINASE-LIKE 21"/>
    <property type="match status" value="1"/>
</dbReference>
<evidence type="ECO:0000313" key="9">
    <source>
        <dbReference type="EMBL" id="KAJ1686302.1"/>
    </source>
</evidence>
<feature type="domain" description="Protein kinase" evidence="8">
    <location>
        <begin position="271"/>
        <end position="581"/>
    </location>
</feature>
<dbReference type="SUPFAM" id="SSF56112">
    <property type="entry name" value="Protein kinase-like (PK-like)"/>
    <property type="match status" value="1"/>
</dbReference>
<evidence type="ECO:0000256" key="6">
    <source>
        <dbReference type="ARBA" id="ARBA00023180"/>
    </source>
</evidence>
<dbReference type="GO" id="GO:0007166">
    <property type="term" value="P:cell surface receptor signaling pathway"/>
    <property type="evidence" value="ECO:0007669"/>
    <property type="project" value="InterPro"/>
</dbReference>
<sequence length="626" mass="69889">MSLRDCPVQCGNINIDYPFGTSPGCYRDGFDITCDESSTLPRAFMGKSNLELVNINITIKASINLTSYPAYLLSNRRNKFTAIGCYTLAYIVGSNAGYWSGCASFCESLDSTTDGGSCDGMGCCQTTIPAGLNYYEVQWGFNESKSSSFNPCSYAVLMEEDWYKLQVQDLRDRDFLERSKKGVPFVLDWAIRDNDGTCQNGAEISKNPACLSIHSTCYITSNGKGYLCNCSQGYEGNPYVSDGCIDIDECKLSDNDINPRNGQVREIALILLTSELFADARSAASILGVAILLGICFLVVALRQHKIHIKEKEEYRRYYNMMHNYLRVFSKKQIENATNDFAESHVVGSGGQGKVYKGQLLLGCCLEVKIPILVYEFVPNGTLFELLHGKGRKRPISLHTRLRIALESAEALDYLHSSIARIILHGDVKSANILLEDDYHAKISDFGASNLVPVDDTQVVKVVQGTRGYLDPEYVATAVLTKKSDVYSFVVVLLELITRKYAIFGDETSERNHLESCFVSTASKNKLHELLDKEIVTNNEKVIEVLHEVSNLAVWCLSVRGEDRPTMRQVVEKLQQLERFYSSLLGLEKVVEETENLLGESTSYYTSDTSAFHSIGFLEIETRVPR</sequence>
<dbReference type="PROSITE" id="PS50011">
    <property type="entry name" value="PROTEIN_KINASE_DOM"/>
    <property type="match status" value="1"/>
</dbReference>
<dbReference type="InterPro" id="IPR008271">
    <property type="entry name" value="Ser/Thr_kinase_AS"/>
</dbReference>
<evidence type="ECO:0000256" key="4">
    <source>
        <dbReference type="ARBA" id="ARBA00022840"/>
    </source>
</evidence>
<dbReference type="AlphaFoldDB" id="A0A9Q0C308"/>
<dbReference type="InterPro" id="IPR011009">
    <property type="entry name" value="Kinase-like_dom_sf"/>
</dbReference>
<dbReference type="OrthoDB" id="4062651at2759"/>
<evidence type="ECO:0000256" key="2">
    <source>
        <dbReference type="ARBA" id="ARBA00022729"/>
    </source>
</evidence>
<proteinExistence type="predicted"/>
<keyword evidence="4" id="KW-0067">ATP-binding</keyword>
<dbReference type="SMART" id="SM00220">
    <property type="entry name" value="S_TKc"/>
    <property type="match status" value="1"/>
</dbReference>
<dbReference type="GO" id="GO:0004674">
    <property type="term" value="F:protein serine/threonine kinase activity"/>
    <property type="evidence" value="ECO:0007669"/>
    <property type="project" value="TreeGrafter"/>
</dbReference>
<dbReference type="Gene3D" id="2.10.25.10">
    <property type="entry name" value="Laminin"/>
    <property type="match status" value="1"/>
</dbReference>
<organism evidence="9 10">
    <name type="scientific">Rhynchospora breviuscula</name>
    <dbReference type="NCBI Taxonomy" id="2022672"/>
    <lineage>
        <taxon>Eukaryota</taxon>
        <taxon>Viridiplantae</taxon>
        <taxon>Streptophyta</taxon>
        <taxon>Embryophyta</taxon>
        <taxon>Tracheophyta</taxon>
        <taxon>Spermatophyta</taxon>
        <taxon>Magnoliopsida</taxon>
        <taxon>Liliopsida</taxon>
        <taxon>Poales</taxon>
        <taxon>Cyperaceae</taxon>
        <taxon>Cyperoideae</taxon>
        <taxon>Rhynchosporeae</taxon>
        <taxon>Rhynchospora</taxon>
    </lineage>
</organism>
<keyword evidence="10" id="KW-1185">Reference proteome</keyword>
<accession>A0A9Q0C308</accession>
<dbReference type="Gene3D" id="3.30.200.20">
    <property type="entry name" value="Phosphorylase Kinase, domain 1"/>
    <property type="match status" value="1"/>
</dbReference>
<dbReference type="GO" id="GO:0030247">
    <property type="term" value="F:polysaccharide binding"/>
    <property type="evidence" value="ECO:0007669"/>
    <property type="project" value="InterPro"/>
</dbReference>
<protein>
    <recommendedName>
        <fullName evidence="8">Protein kinase domain-containing protein</fullName>
    </recommendedName>
</protein>
<dbReference type="Pfam" id="PF00069">
    <property type="entry name" value="Pkinase"/>
    <property type="match status" value="1"/>
</dbReference>
<dbReference type="Pfam" id="PF13947">
    <property type="entry name" value="GUB_WAK_bind"/>
    <property type="match status" value="1"/>
</dbReference>
<keyword evidence="7" id="KW-0472">Membrane</keyword>
<dbReference type="EMBL" id="JAMQYH010000005">
    <property type="protein sequence ID" value="KAJ1686302.1"/>
    <property type="molecule type" value="Genomic_DNA"/>
</dbReference>
<dbReference type="FunFam" id="1.10.510.10:FF:000084">
    <property type="entry name" value="Wall-associated receptor kinase 2"/>
    <property type="match status" value="1"/>
</dbReference>
<keyword evidence="7" id="KW-1133">Transmembrane helix</keyword>
<evidence type="ECO:0000259" key="8">
    <source>
        <dbReference type="PROSITE" id="PS50011"/>
    </source>
</evidence>
<keyword evidence="7" id="KW-0812">Transmembrane</keyword>
<dbReference type="PANTHER" id="PTHR27005:SF479">
    <property type="entry name" value="OS06G0706600 PROTEIN"/>
    <property type="match status" value="1"/>
</dbReference>
<comment type="subcellular location">
    <subcellularLocation>
        <location evidence="1">Membrane</location>
        <topology evidence="1">Single-pass type I membrane protein</topology>
    </subcellularLocation>
</comment>
<name>A0A9Q0C308_9POAL</name>
<dbReference type="InterPro" id="IPR000719">
    <property type="entry name" value="Prot_kinase_dom"/>
</dbReference>
<dbReference type="Gene3D" id="1.10.510.10">
    <property type="entry name" value="Transferase(Phosphotransferase) domain 1"/>
    <property type="match status" value="1"/>
</dbReference>
<keyword evidence="5" id="KW-1015">Disulfide bond</keyword>
<dbReference type="PROSITE" id="PS00108">
    <property type="entry name" value="PROTEIN_KINASE_ST"/>
    <property type="match status" value="1"/>
</dbReference>
<evidence type="ECO:0000256" key="7">
    <source>
        <dbReference type="SAM" id="Phobius"/>
    </source>
</evidence>
<dbReference type="InterPro" id="IPR045274">
    <property type="entry name" value="WAK-like"/>
</dbReference>
<dbReference type="GO" id="GO:0005886">
    <property type="term" value="C:plasma membrane"/>
    <property type="evidence" value="ECO:0007669"/>
    <property type="project" value="TreeGrafter"/>
</dbReference>
<dbReference type="GO" id="GO:0005524">
    <property type="term" value="F:ATP binding"/>
    <property type="evidence" value="ECO:0007669"/>
    <property type="project" value="UniProtKB-KW"/>
</dbReference>
<evidence type="ECO:0000313" key="10">
    <source>
        <dbReference type="Proteomes" id="UP001151287"/>
    </source>
</evidence>
<dbReference type="Proteomes" id="UP001151287">
    <property type="component" value="Unassembled WGS sequence"/>
</dbReference>